<gene>
    <name evidence="3" type="ORF">QBC38DRAFT_487981</name>
</gene>
<dbReference type="Gene3D" id="3.30.428.70">
    <property type="match status" value="1"/>
</dbReference>
<evidence type="ECO:0000259" key="1">
    <source>
        <dbReference type="Pfam" id="PF09830"/>
    </source>
</evidence>
<keyword evidence="4" id="KW-1185">Reference proteome</keyword>
<dbReference type="InterPro" id="IPR036265">
    <property type="entry name" value="HIT-like_sf"/>
</dbReference>
<accession>A0AAN7GNM1</accession>
<dbReference type="EMBL" id="MU865432">
    <property type="protein sequence ID" value="KAK4223276.1"/>
    <property type="molecule type" value="Genomic_DNA"/>
</dbReference>
<name>A0AAN7GNM1_9PEZI</name>
<reference evidence="3" key="1">
    <citation type="journal article" date="2023" name="Mol. Phylogenet. Evol.">
        <title>Genome-scale phylogeny and comparative genomics of the fungal order Sordariales.</title>
        <authorList>
            <person name="Hensen N."/>
            <person name="Bonometti L."/>
            <person name="Westerberg I."/>
            <person name="Brannstrom I.O."/>
            <person name="Guillou S."/>
            <person name="Cros-Aarteil S."/>
            <person name="Calhoun S."/>
            <person name="Haridas S."/>
            <person name="Kuo A."/>
            <person name="Mondo S."/>
            <person name="Pangilinan J."/>
            <person name="Riley R."/>
            <person name="LaButti K."/>
            <person name="Andreopoulos B."/>
            <person name="Lipzen A."/>
            <person name="Chen C."/>
            <person name="Yan M."/>
            <person name="Daum C."/>
            <person name="Ng V."/>
            <person name="Clum A."/>
            <person name="Steindorff A."/>
            <person name="Ohm R.A."/>
            <person name="Martin F."/>
            <person name="Silar P."/>
            <person name="Natvig D.O."/>
            <person name="Lalanne C."/>
            <person name="Gautier V."/>
            <person name="Ament-Velasquez S.L."/>
            <person name="Kruys A."/>
            <person name="Hutchinson M.I."/>
            <person name="Powell A.J."/>
            <person name="Barry K."/>
            <person name="Miller A.N."/>
            <person name="Grigoriev I.V."/>
            <person name="Debuchy R."/>
            <person name="Gladieux P."/>
            <person name="Hiltunen Thoren M."/>
            <person name="Johannesson H."/>
        </authorList>
    </citation>
    <scope>NUCLEOTIDE SEQUENCE</scope>
    <source>
        <strain evidence="3">CBS 990.96</strain>
    </source>
</reference>
<dbReference type="PANTHER" id="PTHR38420:SF3">
    <property type="entry name" value="5',5'''-P-1,P-4-TETRAPHOSPHATE PHOSPHORYLASE 2"/>
    <property type="match status" value="1"/>
</dbReference>
<dbReference type="Pfam" id="PF09830">
    <property type="entry name" value="ATP_transf"/>
    <property type="match status" value="1"/>
</dbReference>
<dbReference type="PANTHER" id="PTHR38420">
    <property type="entry name" value="AP-4-A PHOSPHORYLASE II"/>
    <property type="match status" value="1"/>
</dbReference>
<sequence>MSSTAETMLPSRISVPSNLPELVKNAFNRARASGDVNFYPTQVRLLNINSIPFQLRYAPSLLSKPKAAKSTTNTSAAPFDPFDNPPPPMLICPLAPSHILALNKFAIVPEHFILATKEHKHQEDLLESSDLEAAYACVQGYEREGKELFVFFNSGNGSGASQAHRHLQLLEVENMKEGLDQQEGWDLLIKKLGRKEVRDGLPFKVFVEGINRKGEGLREVYLRLYREGCKSLGVEGNEEDGRAKISYNLGMTRDWMVLMPRIEEGREVRSLQSGEVIGKLALNGTVLAGTALVKSSEEWEALKGEEGERKVREVLERIGVVNRVDAVL</sequence>
<dbReference type="GO" id="GO:0005524">
    <property type="term" value="F:ATP binding"/>
    <property type="evidence" value="ECO:0007669"/>
    <property type="project" value="InterPro"/>
</dbReference>
<evidence type="ECO:0000313" key="3">
    <source>
        <dbReference type="EMBL" id="KAK4223276.1"/>
    </source>
</evidence>
<organism evidence="3 4">
    <name type="scientific">Podospora fimiseda</name>
    <dbReference type="NCBI Taxonomy" id="252190"/>
    <lineage>
        <taxon>Eukaryota</taxon>
        <taxon>Fungi</taxon>
        <taxon>Dikarya</taxon>
        <taxon>Ascomycota</taxon>
        <taxon>Pezizomycotina</taxon>
        <taxon>Sordariomycetes</taxon>
        <taxon>Sordariomycetidae</taxon>
        <taxon>Sordariales</taxon>
        <taxon>Podosporaceae</taxon>
        <taxon>Podospora</taxon>
    </lineage>
</organism>
<reference evidence="3" key="2">
    <citation type="submission" date="2023-05" db="EMBL/GenBank/DDBJ databases">
        <authorList>
            <consortium name="Lawrence Berkeley National Laboratory"/>
            <person name="Steindorff A."/>
            <person name="Hensen N."/>
            <person name="Bonometti L."/>
            <person name="Westerberg I."/>
            <person name="Brannstrom I.O."/>
            <person name="Guillou S."/>
            <person name="Cros-Aarteil S."/>
            <person name="Calhoun S."/>
            <person name="Haridas S."/>
            <person name="Kuo A."/>
            <person name="Mondo S."/>
            <person name="Pangilinan J."/>
            <person name="Riley R."/>
            <person name="Labutti K."/>
            <person name="Andreopoulos B."/>
            <person name="Lipzen A."/>
            <person name="Chen C."/>
            <person name="Yanf M."/>
            <person name="Daum C."/>
            <person name="Ng V."/>
            <person name="Clum A."/>
            <person name="Ohm R."/>
            <person name="Martin F."/>
            <person name="Silar P."/>
            <person name="Natvig D."/>
            <person name="Lalanne C."/>
            <person name="Gautier V."/>
            <person name="Ament-Velasquez S.L."/>
            <person name="Kruys A."/>
            <person name="Hutchinson M.I."/>
            <person name="Powell A.J."/>
            <person name="Barry K."/>
            <person name="Miller A.N."/>
            <person name="Grigoriev I.V."/>
            <person name="Debuchy R."/>
            <person name="Gladieux P."/>
            <person name="Thoren M.H."/>
            <person name="Johannesson H."/>
        </authorList>
    </citation>
    <scope>NUCLEOTIDE SEQUENCE</scope>
    <source>
        <strain evidence="3">CBS 990.96</strain>
    </source>
</reference>
<feature type="domain" description="ATP adenylyltransferase C-terminal" evidence="1">
    <location>
        <begin position="200"/>
        <end position="320"/>
    </location>
</feature>
<dbReference type="AlphaFoldDB" id="A0AAN7GNM1"/>
<dbReference type="GO" id="GO:0009117">
    <property type="term" value="P:nucleotide metabolic process"/>
    <property type="evidence" value="ECO:0007669"/>
    <property type="project" value="InterPro"/>
</dbReference>
<dbReference type="GO" id="GO:0003877">
    <property type="term" value="F:ATP:ADP adenylyltransferase activity"/>
    <property type="evidence" value="ECO:0007669"/>
    <property type="project" value="InterPro"/>
</dbReference>
<dbReference type="SUPFAM" id="SSF54197">
    <property type="entry name" value="HIT-like"/>
    <property type="match status" value="1"/>
</dbReference>
<feature type="domain" description="Ap4A phosphorylase 1/2 N-terminal" evidence="2">
    <location>
        <begin position="15"/>
        <end position="175"/>
    </location>
</feature>
<evidence type="ECO:0000313" key="4">
    <source>
        <dbReference type="Proteomes" id="UP001301958"/>
    </source>
</evidence>
<evidence type="ECO:0000259" key="2">
    <source>
        <dbReference type="Pfam" id="PF19327"/>
    </source>
</evidence>
<proteinExistence type="predicted"/>
<dbReference type="InterPro" id="IPR009163">
    <property type="entry name" value="Ap4A_phos1/2"/>
</dbReference>
<dbReference type="InterPro" id="IPR043171">
    <property type="entry name" value="Ap4A_phos1/2-like"/>
</dbReference>
<dbReference type="InterPro" id="IPR045759">
    <property type="entry name" value="Ap4A_phos1/2_N"/>
</dbReference>
<dbReference type="Pfam" id="PF19327">
    <property type="entry name" value="Ap4A_phos_N"/>
    <property type="match status" value="1"/>
</dbReference>
<protein>
    <submittedName>
        <fullName evidence="3">Bifunctional AP-4-A phosphorylase/ADP sulfurylase</fullName>
    </submittedName>
</protein>
<comment type="caution">
    <text evidence="3">The sequence shown here is derived from an EMBL/GenBank/DDBJ whole genome shotgun (WGS) entry which is preliminary data.</text>
</comment>
<dbReference type="Proteomes" id="UP001301958">
    <property type="component" value="Unassembled WGS sequence"/>
</dbReference>
<dbReference type="InterPro" id="IPR019200">
    <property type="entry name" value="ATP_adenylylTrfase_C"/>
</dbReference>